<evidence type="ECO:0000259" key="2">
    <source>
        <dbReference type="Pfam" id="PF26604"/>
    </source>
</evidence>
<dbReference type="InterPro" id="IPR058058">
    <property type="entry name" value="CBU_0592-like"/>
</dbReference>
<keyword evidence="1" id="KW-0472">Membrane</keyword>
<organism evidence="3 4">
    <name type="scientific">Fulvitalea axinellae</name>
    <dbReference type="NCBI Taxonomy" id="1182444"/>
    <lineage>
        <taxon>Bacteria</taxon>
        <taxon>Pseudomonadati</taxon>
        <taxon>Bacteroidota</taxon>
        <taxon>Cytophagia</taxon>
        <taxon>Cytophagales</taxon>
        <taxon>Persicobacteraceae</taxon>
        <taxon>Fulvitalea</taxon>
    </lineage>
</organism>
<gene>
    <name evidence="3" type="ORF">FUAX_10380</name>
</gene>
<name>A0AAU9D6X9_9BACT</name>
<reference evidence="3 4" key="1">
    <citation type="submission" date="2021-12" db="EMBL/GenBank/DDBJ databases">
        <title>Genome sequencing of bacteria with rrn-lacking chromosome and rrn-plasmid.</title>
        <authorList>
            <person name="Anda M."/>
            <person name="Iwasaki W."/>
        </authorList>
    </citation>
    <scope>NUCLEOTIDE SEQUENCE [LARGE SCALE GENOMIC DNA]</scope>
    <source>
        <strain evidence="3 4">DSM 100852</strain>
    </source>
</reference>
<dbReference type="RefSeq" id="WP_338393852.1">
    <property type="nucleotide sequence ID" value="NZ_AP025314.1"/>
</dbReference>
<evidence type="ECO:0000313" key="3">
    <source>
        <dbReference type="EMBL" id="BDD08606.1"/>
    </source>
</evidence>
<dbReference type="EMBL" id="AP025314">
    <property type="protein sequence ID" value="BDD08606.1"/>
    <property type="molecule type" value="Genomic_DNA"/>
</dbReference>
<dbReference type="KEGG" id="fax:FUAX_10380"/>
<sequence length="88" mass="9952">MNTVDWLGFIGVFQILLAYTLNVSGRLEKDSLVFILLNLFGAILACLASILMKYIPFIVLEGVWSIVSFIALIKKRKQTGNKNYQELL</sequence>
<accession>A0AAU9D6X9</accession>
<dbReference type="Proteomes" id="UP001348817">
    <property type="component" value="Chromosome"/>
</dbReference>
<feature type="transmembrane region" description="Helical" evidence="1">
    <location>
        <begin position="57"/>
        <end position="73"/>
    </location>
</feature>
<proteinExistence type="predicted"/>
<dbReference type="NCBIfam" id="NF047864">
    <property type="entry name" value="CBU_0592_membra"/>
    <property type="match status" value="1"/>
</dbReference>
<feature type="transmembrane region" description="Helical" evidence="1">
    <location>
        <begin position="32"/>
        <end position="51"/>
    </location>
</feature>
<evidence type="ECO:0000256" key="1">
    <source>
        <dbReference type="SAM" id="Phobius"/>
    </source>
</evidence>
<dbReference type="Pfam" id="PF26604">
    <property type="entry name" value="CBU_0592"/>
    <property type="match status" value="1"/>
</dbReference>
<feature type="domain" description="CBU-0592-like" evidence="2">
    <location>
        <begin position="4"/>
        <end position="75"/>
    </location>
</feature>
<feature type="transmembrane region" description="Helical" evidence="1">
    <location>
        <begin position="6"/>
        <end position="25"/>
    </location>
</feature>
<dbReference type="AlphaFoldDB" id="A0AAU9D6X9"/>
<evidence type="ECO:0000313" key="4">
    <source>
        <dbReference type="Proteomes" id="UP001348817"/>
    </source>
</evidence>
<keyword evidence="1" id="KW-1133">Transmembrane helix</keyword>
<protein>
    <recommendedName>
        <fullName evidence="2">CBU-0592-like domain-containing protein</fullName>
    </recommendedName>
</protein>
<keyword evidence="1" id="KW-0812">Transmembrane</keyword>
<keyword evidence="4" id="KW-1185">Reference proteome</keyword>